<organism evidence="3 4">
    <name type="scientific">Oncorhynchus mykiss</name>
    <name type="common">Rainbow trout</name>
    <name type="synonym">Salmo gairdneri</name>
    <dbReference type="NCBI Taxonomy" id="8022"/>
    <lineage>
        <taxon>Eukaryota</taxon>
        <taxon>Metazoa</taxon>
        <taxon>Chordata</taxon>
        <taxon>Craniata</taxon>
        <taxon>Vertebrata</taxon>
        <taxon>Euteleostomi</taxon>
        <taxon>Actinopterygii</taxon>
        <taxon>Neopterygii</taxon>
        <taxon>Teleostei</taxon>
        <taxon>Protacanthopterygii</taxon>
        <taxon>Salmoniformes</taxon>
        <taxon>Salmonidae</taxon>
        <taxon>Salmoninae</taxon>
        <taxon>Oncorhynchus</taxon>
    </lineage>
</organism>
<dbReference type="PROSITE" id="PS50004">
    <property type="entry name" value="C2"/>
    <property type="match status" value="1"/>
</dbReference>
<dbReference type="GO" id="GO:0030424">
    <property type="term" value="C:axon"/>
    <property type="evidence" value="ECO:0007669"/>
    <property type="project" value="TreeGrafter"/>
</dbReference>
<dbReference type="GO" id="GO:0005886">
    <property type="term" value="C:plasma membrane"/>
    <property type="evidence" value="ECO:0007669"/>
    <property type="project" value="TreeGrafter"/>
</dbReference>
<dbReference type="Gene3D" id="2.60.40.150">
    <property type="entry name" value="C2 domain"/>
    <property type="match status" value="2"/>
</dbReference>
<dbReference type="Ensembl" id="ENSOMYT00000032806.2">
    <property type="protein sequence ID" value="ENSOMYP00000030080.2"/>
    <property type="gene ID" value="ENSOMYG00000014086.2"/>
</dbReference>
<evidence type="ECO:0000313" key="3">
    <source>
        <dbReference type="Ensembl" id="ENSOMYP00000030080.2"/>
    </source>
</evidence>
<dbReference type="GO" id="GO:0030672">
    <property type="term" value="C:synaptic vesicle membrane"/>
    <property type="evidence" value="ECO:0007669"/>
    <property type="project" value="TreeGrafter"/>
</dbReference>
<proteinExistence type="inferred from homology"/>
<evidence type="ECO:0000259" key="2">
    <source>
        <dbReference type="PROSITE" id="PS50004"/>
    </source>
</evidence>
<protein>
    <submittedName>
        <fullName evidence="3">Synaptotagmin 8</fullName>
    </submittedName>
</protein>
<name>A0A8C7PZZ8_ONCMY</name>
<dbReference type="PRINTS" id="PR00360">
    <property type="entry name" value="C2DOMAIN"/>
</dbReference>
<evidence type="ECO:0000256" key="1">
    <source>
        <dbReference type="ARBA" id="ARBA00006996"/>
    </source>
</evidence>
<reference evidence="3" key="2">
    <citation type="submission" date="2025-08" db="UniProtKB">
        <authorList>
            <consortium name="Ensembl"/>
        </authorList>
    </citation>
    <scope>IDENTIFICATION</scope>
</reference>
<dbReference type="InterPro" id="IPR035892">
    <property type="entry name" value="C2_domain_sf"/>
</dbReference>
<dbReference type="GO" id="GO:0048791">
    <property type="term" value="P:calcium ion-regulated exocytosis of neurotransmitter"/>
    <property type="evidence" value="ECO:0007669"/>
    <property type="project" value="TreeGrafter"/>
</dbReference>
<dbReference type="GeneTree" id="ENSGT00940000160892"/>
<reference evidence="3" key="3">
    <citation type="submission" date="2025-09" db="UniProtKB">
        <authorList>
            <consortium name="Ensembl"/>
        </authorList>
    </citation>
    <scope>IDENTIFICATION</scope>
</reference>
<dbReference type="Pfam" id="PF00168">
    <property type="entry name" value="C2"/>
    <property type="match status" value="2"/>
</dbReference>
<feature type="domain" description="C2" evidence="2">
    <location>
        <begin position="120"/>
        <end position="248"/>
    </location>
</feature>
<dbReference type="GO" id="GO:0030276">
    <property type="term" value="F:clathrin binding"/>
    <property type="evidence" value="ECO:0007669"/>
    <property type="project" value="TreeGrafter"/>
</dbReference>
<dbReference type="SMART" id="SM00239">
    <property type="entry name" value="C2"/>
    <property type="match status" value="1"/>
</dbReference>
<dbReference type="GO" id="GO:0048488">
    <property type="term" value="P:synaptic vesicle endocytosis"/>
    <property type="evidence" value="ECO:0007669"/>
    <property type="project" value="TreeGrafter"/>
</dbReference>
<keyword evidence="4" id="KW-1185">Reference proteome</keyword>
<accession>A0A8C7PZZ8</accession>
<dbReference type="GO" id="GO:0005544">
    <property type="term" value="F:calcium-dependent phospholipid binding"/>
    <property type="evidence" value="ECO:0007669"/>
    <property type="project" value="TreeGrafter"/>
</dbReference>
<dbReference type="AlphaFoldDB" id="A0A8C7PZZ8"/>
<dbReference type="PANTHER" id="PTHR10024:SF249">
    <property type="entry name" value="SYNAPTOTAGMIN-8"/>
    <property type="match status" value="1"/>
</dbReference>
<reference evidence="3" key="1">
    <citation type="submission" date="2020-07" db="EMBL/GenBank/DDBJ databases">
        <title>A long reads based de novo assembly of the rainbow trout Arlee double haploid line genome.</title>
        <authorList>
            <person name="Gao G."/>
            <person name="Palti Y."/>
        </authorList>
    </citation>
    <scope>NUCLEOTIDE SEQUENCE [LARGE SCALE GENOMIC DNA]</scope>
</reference>
<dbReference type="GO" id="GO:0005509">
    <property type="term" value="F:calcium ion binding"/>
    <property type="evidence" value="ECO:0007669"/>
    <property type="project" value="TreeGrafter"/>
</dbReference>
<dbReference type="InterPro" id="IPR000008">
    <property type="entry name" value="C2_dom"/>
</dbReference>
<comment type="similarity">
    <text evidence="1">Belongs to the synaptotagmin family.</text>
</comment>
<dbReference type="GO" id="GO:0031045">
    <property type="term" value="C:dense core granule"/>
    <property type="evidence" value="ECO:0007669"/>
    <property type="project" value="TreeGrafter"/>
</dbReference>
<dbReference type="SUPFAM" id="SSF49562">
    <property type="entry name" value="C2 domain (Calcium/lipid-binding domain, CaLB)"/>
    <property type="match status" value="2"/>
</dbReference>
<dbReference type="PANTHER" id="PTHR10024">
    <property type="entry name" value="SYNAPTOTAGMIN"/>
    <property type="match status" value="1"/>
</dbReference>
<evidence type="ECO:0000313" key="4">
    <source>
        <dbReference type="Proteomes" id="UP000694395"/>
    </source>
</evidence>
<dbReference type="GO" id="GO:0000149">
    <property type="term" value="F:SNARE binding"/>
    <property type="evidence" value="ECO:0007669"/>
    <property type="project" value="TreeGrafter"/>
</dbReference>
<dbReference type="Proteomes" id="UP000694395">
    <property type="component" value="Chromosome 2"/>
</dbReference>
<dbReference type="GO" id="GO:0001786">
    <property type="term" value="F:phosphatidylserine binding"/>
    <property type="evidence" value="ECO:0007669"/>
    <property type="project" value="TreeGrafter"/>
</dbReference>
<sequence length="275" mass="31365">MNWLVGKVDFSVSMFIPYSNWNYSDLACVCGPFSSPTVFDSPAITHPLQLTVGIKQAAALPAMDLGVCVSIDKAELNESTLVMKVFDFDRFSKHDIIGELRLQLGTIDWNHVIEEWKNLSDPSKTGSKMCNCSLPLYKLTVVILEAKNLKNPYVKVQLALDKKKWKRKKTSVKKCTQNPYFNESFTFVVSFEQIQVSMILVISVWDHDKFTRNDAIGKIFLGCDATGNQQRHWADMLSNPRKPVAQWHNLFSSEQVDSILELKHSVRIPFINKNF</sequence>